<sequence length="162" mass="19388">MGALSYFKIAPFIYYFNKEKSIKQISFSEINKYLQLSSEDKFRNPFICAFQRQSKTCKYIQGFNNPSCCFSLNDDFNDNSNYSLILNIRLLQHRSRNWDGFNVISFFIINKQFNLLLYGIIIYCIHYKLQINSNRTLIQIEDNQIKVYLRNQITIKSCFKIY</sequence>
<keyword evidence="2" id="KW-1185">Reference proteome</keyword>
<dbReference type="Proteomes" id="UP000689195">
    <property type="component" value="Unassembled WGS sequence"/>
</dbReference>
<evidence type="ECO:0000313" key="2">
    <source>
        <dbReference type="Proteomes" id="UP000689195"/>
    </source>
</evidence>
<organism evidence="1 2">
    <name type="scientific">Paramecium pentaurelia</name>
    <dbReference type="NCBI Taxonomy" id="43138"/>
    <lineage>
        <taxon>Eukaryota</taxon>
        <taxon>Sar</taxon>
        <taxon>Alveolata</taxon>
        <taxon>Ciliophora</taxon>
        <taxon>Intramacronucleata</taxon>
        <taxon>Oligohymenophorea</taxon>
        <taxon>Peniculida</taxon>
        <taxon>Parameciidae</taxon>
        <taxon>Paramecium</taxon>
    </lineage>
</organism>
<proteinExistence type="predicted"/>
<dbReference type="AlphaFoldDB" id="A0A8S1YID3"/>
<gene>
    <name evidence="1" type="ORF">PPENT_87.1.T1760031</name>
</gene>
<dbReference type="EMBL" id="CAJJDO010000176">
    <property type="protein sequence ID" value="CAD8213293.1"/>
    <property type="molecule type" value="Genomic_DNA"/>
</dbReference>
<reference evidence="1" key="1">
    <citation type="submission" date="2021-01" db="EMBL/GenBank/DDBJ databases">
        <authorList>
            <consortium name="Genoscope - CEA"/>
            <person name="William W."/>
        </authorList>
    </citation>
    <scope>NUCLEOTIDE SEQUENCE</scope>
</reference>
<accession>A0A8S1YID3</accession>
<comment type="caution">
    <text evidence="1">The sequence shown here is derived from an EMBL/GenBank/DDBJ whole genome shotgun (WGS) entry which is preliminary data.</text>
</comment>
<protein>
    <submittedName>
        <fullName evidence="1">Uncharacterized protein</fullName>
    </submittedName>
</protein>
<name>A0A8S1YID3_9CILI</name>
<evidence type="ECO:0000313" key="1">
    <source>
        <dbReference type="EMBL" id="CAD8213293.1"/>
    </source>
</evidence>